<gene>
    <name evidence="3" type="ORF">HG535_0G04750</name>
</gene>
<evidence type="ECO:0000256" key="1">
    <source>
        <dbReference type="ARBA" id="ARBA00004173"/>
    </source>
</evidence>
<comment type="subcellular location">
    <subcellularLocation>
        <location evidence="1">Mitochondrion</location>
    </subcellularLocation>
</comment>
<dbReference type="EMBL" id="CP058610">
    <property type="protein sequence ID" value="QLG74592.1"/>
    <property type="molecule type" value="Genomic_DNA"/>
</dbReference>
<dbReference type="RefSeq" id="XP_037146317.1">
    <property type="nucleotide sequence ID" value="XM_037290422.1"/>
</dbReference>
<keyword evidence="2" id="KW-0496">Mitochondrion</keyword>
<organism evidence="3 4">
    <name type="scientific">Zygotorulaspora mrakii</name>
    <name type="common">Zygosaccharomyces mrakii</name>
    <dbReference type="NCBI Taxonomy" id="42260"/>
    <lineage>
        <taxon>Eukaryota</taxon>
        <taxon>Fungi</taxon>
        <taxon>Dikarya</taxon>
        <taxon>Ascomycota</taxon>
        <taxon>Saccharomycotina</taxon>
        <taxon>Saccharomycetes</taxon>
        <taxon>Saccharomycetales</taxon>
        <taxon>Saccharomycetaceae</taxon>
        <taxon>Zygotorulaspora</taxon>
    </lineage>
</organism>
<dbReference type="OrthoDB" id="186013at2759"/>
<dbReference type="InterPro" id="IPR004203">
    <property type="entry name" value="Cyt_c_oxidase_su4_fam"/>
</dbReference>
<dbReference type="GO" id="GO:0045277">
    <property type="term" value="C:respiratory chain complex IV"/>
    <property type="evidence" value="ECO:0007669"/>
    <property type="project" value="InterPro"/>
</dbReference>
<dbReference type="InterPro" id="IPR036639">
    <property type="entry name" value="Cyt_c_oxidase_su4_sf"/>
</dbReference>
<dbReference type="SUPFAM" id="SSF81406">
    <property type="entry name" value="Mitochondrial cytochrome c oxidase subunit IV"/>
    <property type="match status" value="1"/>
</dbReference>
<dbReference type="Pfam" id="PF02936">
    <property type="entry name" value="COX4"/>
    <property type="match status" value="1"/>
</dbReference>
<accession>A0A7H9BA45</accession>
<dbReference type="AlphaFoldDB" id="A0A7H9BA45"/>
<dbReference type="KEGG" id="zmk:HG535_0G04750"/>
<proteinExistence type="predicted"/>
<dbReference type="Proteomes" id="UP000509704">
    <property type="component" value="Chromosome 7"/>
</dbReference>
<keyword evidence="4" id="KW-1185">Reference proteome</keyword>
<evidence type="ECO:0000256" key="2">
    <source>
        <dbReference type="ARBA" id="ARBA00023128"/>
    </source>
</evidence>
<protein>
    <submittedName>
        <fullName evidence="3">Uncharacterized protein</fullName>
    </submittedName>
</protein>
<evidence type="ECO:0000313" key="4">
    <source>
        <dbReference type="Proteomes" id="UP000509704"/>
    </source>
</evidence>
<evidence type="ECO:0000313" key="3">
    <source>
        <dbReference type="EMBL" id="QLG74592.1"/>
    </source>
</evidence>
<dbReference type="GO" id="GO:0006123">
    <property type="term" value="P:mitochondrial electron transport, cytochrome c to oxygen"/>
    <property type="evidence" value="ECO:0007669"/>
    <property type="project" value="InterPro"/>
</dbReference>
<name>A0A7H9BA45_ZYGMR</name>
<dbReference type="GO" id="GO:0005739">
    <property type="term" value="C:mitochondrion"/>
    <property type="evidence" value="ECO:0007669"/>
    <property type="project" value="UniProtKB-SubCell"/>
</dbReference>
<sequence>MILALKRHNIVRRTFAQISYNPPDVSEIASKWRTLQPLLKEEIIEYLNWKMEDNWDKMSKNEMKAVYYISYGDWGPRSSSGTGQLPPSYLIWKSLFSGILFTALGVSVTNMIKDKRTNAKLQELGELRKPD</sequence>
<dbReference type="GeneID" id="59238375"/>
<dbReference type="Gene3D" id="1.10.442.10">
    <property type="entry name" value="Cytochrome c oxidase subunit IV"/>
    <property type="match status" value="1"/>
</dbReference>
<reference evidence="3 4" key="1">
    <citation type="submission" date="2020-07" db="EMBL/GenBank/DDBJ databases">
        <title>The yeast mating-type switching endonuclease HO is a domesticated member of an unorthodox homing genetic element family.</title>
        <authorList>
            <person name="Coughlan A.Y."/>
            <person name="Lombardi L."/>
            <person name="Braun-Galleani S."/>
            <person name="Martos A.R."/>
            <person name="Galeote V."/>
            <person name="Bigey F."/>
            <person name="Dequin S."/>
            <person name="Byrne K.P."/>
            <person name="Wolfe K.H."/>
        </authorList>
    </citation>
    <scope>NUCLEOTIDE SEQUENCE [LARGE SCALE GENOMIC DNA]</scope>
    <source>
        <strain evidence="3 4">NRRL Y-6702</strain>
    </source>
</reference>